<evidence type="ECO:0000313" key="2">
    <source>
        <dbReference type="Proteomes" id="UP000719412"/>
    </source>
</evidence>
<protein>
    <submittedName>
        <fullName evidence="1">Uncharacterized protein</fullName>
    </submittedName>
</protein>
<sequence>MDVIIEKYVKETRLKANVRPLCLKILECAYMERNNWFEELKIIYSQNKECVVVFRHLVSSKFYVPVSILITAIELTHYRHILDVDTILADVTKHTKIHQDHLRILVAKMIEIMSYT</sequence>
<evidence type="ECO:0000313" key="1">
    <source>
        <dbReference type="EMBL" id="KAH0817949.1"/>
    </source>
</evidence>
<comment type="caution">
    <text evidence="1">The sequence shown here is derived from an EMBL/GenBank/DDBJ whole genome shotgun (WGS) entry which is preliminary data.</text>
</comment>
<reference evidence="1" key="1">
    <citation type="journal article" date="2020" name="J Insects Food Feed">
        <title>The yellow mealworm (Tenebrio molitor) genome: a resource for the emerging insects as food and feed industry.</title>
        <authorList>
            <person name="Eriksson T."/>
            <person name="Andere A."/>
            <person name="Kelstrup H."/>
            <person name="Emery V."/>
            <person name="Picard C."/>
        </authorList>
    </citation>
    <scope>NUCLEOTIDE SEQUENCE</scope>
    <source>
        <strain evidence="1">Stoneville</strain>
        <tissue evidence="1">Whole head</tissue>
    </source>
</reference>
<keyword evidence="2" id="KW-1185">Reference proteome</keyword>
<reference evidence="1" key="2">
    <citation type="submission" date="2021-08" db="EMBL/GenBank/DDBJ databases">
        <authorList>
            <person name="Eriksson T."/>
        </authorList>
    </citation>
    <scope>NUCLEOTIDE SEQUENCE</scope>
    <source>
        <strain evidence="1">Stoneville</strain>
        <tissue evidence="1">Whole head</tissue>
    </source>
</reference>
<dbReference type="EMBL" id="JABDTM020018555">
    <property type="protein sequence ID" value="KAH0817949.1"/>
    <property type="molecule type" value="Genomic_DNA"/>
</dbReference>
<organism evidence="1 2">
    <name type="scientific">Tenebrio molitor</name>
    <name type="common">Yellow mealworm beetle</name>
    <dbReference type="NCBI Taxonomy" id="7067"/>
    <lineage>
        <taxon>Eukaryota</taxon>
        <taxon>Metazoa</taxon>
        <taxon>Ecdysozoa</taxon>
        <taxon>Arthropoda</taxon>
        <taxon>Hexapoda</taxon>
        <taxon>Insecta</taxon>
        <taxon>Pterygota</taxon>
        <taxon>Neoptera</taxon>
        <taxon>Endopterygota</taxon>
        <taxon>Coleoptera</taxon>
        <taxon>Polyphaga</taxon>
        <taxon>Cucujiformia</taxon>
        <taxon>Tenebrionidae</taxon>
        <taxon>Tenebrio</taxon>
    </lineage>
</organism>
<gene>
    <name evidence="1" type="ORF">GEV33_004843</name>
</gene>
<dbReference type="Proteomes" id="UP000719412">
    <property type="component" value="Unassembled WGS sequence"/>
</dbReference>
<dbReference type="AlphaFoldDB" id="A0A8J6HNL7"/>
<proteinExistence type="predicted"/>
<name>A0A8J6HNL7_TENMO</name>
<accession>A0A8J6HNL7</accession>